<feature type="binding site" evidence="1">
    <location>
        <position position="198"/>
    </location>
    <ligand>
        <name>[4Fe-4S] cluster</name>
        <dbReference type="ChEBI" id="CHEBI:49883"/>
    </ligand>
</feature>
<dbReference type="AlphaFoldDB" id="A0A367WST1"/>
<dbReference type="UniPathway" id="UPA00232"/>
<comment type="cofactor">
    <cofactor evidence="1">
        <name>[4Fe-4S] cluster</name>
        <dbReference type="ChEBI" id="CHEBI:49883"/>
    </cofactor>
</comment>
<keyword evidence="1" id="KW-0004">4Fe-4S</keyword>
<dbReference type="GO" id="GO:0006744">
    <property type="term" value="P:ubiquinone biosynthetic process"/>
    <property type="evidence" value="ECO:0007669"/>
    <property type="project" value="UniProtKB-UniRule"/>
</dbReference>
<keyword evidence="2" id="KW-0378">Hydrolase</keyword>
<dbReference type="PANTHER" id="PTHR30217:SF11">
    <property type="entry name" value="UBIQUINONE BIOSYNTHESIS PROTEIN UBIV"/>
    <property type="match status" value="1"/>
</dbReference>
<dbReference type="GO" id="GO:0046872">
    <property type="term" value="F:metal ion binding"/>
    <property type="evidence" value="ECO:0007669"/>
    <property type="project" value="UniProtKB-KW"/>
</dbReference>
<comment type="pathway">
    <text evidence="1">Cofactor biosynthesis; ubiquinone biosynthesis.</text>
</comment>
<keyword evidence="1" id="KW-0479">Metal-binding</keyword>
<gene>
    <name evidence="1" type="primary">ubiV</name>
    <name evidence="2" type="ORF">TH25_19505</name>
</gene>
<dbReference type="GO" id="GO:0006508">
    <property type="term" value="P:proteolysis"/>
    <property type="evidence" value="ECO:0007669"/>
    <property type="project" value="UniProtKB-KW"/>
</dbReference>
<dbReference type="HAMAP" id="MF_02233">
    <property type="entry name" value="UbiV"/>
    <property type="match status" value="1"/>
</dbReference>
<dbReference type="Proteomes" id="UP000252517">
    <property type="component" value="Unassembled WGS sequence"/>
</dbReference>
<comment type="caution">
    <text evidence="2">The sequence shown here is derived from an EMBL/GenBank/DDBJ whole genome shotgun (WGS) entry which is preliminary data.</text>
</comment>
<reference evidence="2 3" key="1">
    <citation type="submission" date="2014-07" db="EMBL/GenBank/DDBJ databases">
        <title>Draft genome sequence of Thalassospira profundimaris S25-3-2.</title>
        <authorList>
            <person name="Lai Q."/>
            <person name="Shao Z."/>
        </authorList>
    </citation>
    <scope>NUCLEOTIDE SEQUENCE [LARGE SCALE GENOMIC DNA]</scope>
    <source>
        <strain evidence="2 3">S25-3-2</strain>
    </source>
</reference>
<sequence>MPSSALSAPRLVMGPVLFHWQADYLRDFYARIADEADVDVVHVGEVVCAKRMPFFDRDWPDVIERLQRAGKQVVYSTLALVMGDREVGIIRDLAEMPDLLIEANDFSAIGVLAGRPHMVGPYVNIYNEGTLRYMIERGATRIALPWELPESSIANLCAAAPDVELEMQVFGRVPLAISARCYSARANGLHKDGCRYVCGDTPDGMNVDTLDGAPFLAVNGLQTLSGTYLELSAEMADLHRAGINLFRLSPHRCDMVAIATVYRQLLGGLIGPEEAHQAVLDIAGDVNLANGFLHAIPGAELYRIPGQAQPE</sequence>
<keyword evidence="1" id="KW-0408">Iron</keyword>
<dbReference type="OrthoDB" id="8523349at2"/>
<evidence type="ECO:0000313" key="3">
    <source>
        <dbReference type="Proteomes" id="UP000252517"/>
    </source>
</evidence>
<dbReference type="NCBIfam" id="NF011991">
    <property type="entry name" value="PRK15447.1"/>
    <property type="match status" value="1"/>
</dbReference>
<proteinExistence type="inferred from homology"/>
<comment type="function">
    <text evidence="1">Required for O(2)-independent ubiquinone (coenzyme Q) biosynthesis. Together with UbiU, is essential for the C6-hydroxylation reaction in the oxygen-independent ubiquinone biosynthesis pathway.</text>
</comment>
<dbReference type="GO" id="GO:0008233">
    <property type="term" value="F:peptidase activity"/>
    <property type="evidence" value="ECO:0007669"/>
    <property type="project" value="UniProtKB-KW"/>
</dbReference>
<keyword evidence="1" id="KW-0831">Ubiquinone biosynthesis</keyword>
<feature type="binding site" evidence="1">
    <location>
        <position position="48"/>
    </location>
    <ligand>
        <name>[4Fe-4S] cluster</name>
        <dbReference type="ChEBI" id="CHEBI:49883"/>
    </ligand>
</feature>
<name>A0A367WST1_9PROT</name>
<dbReference type="Pfam" id="PF01136">
    <property type="entry name" value="Peptidase_U32"/>
    <property type="match status" value="1"/>
</dbReference>
<comment type="similarity">
    <text evidence="1">Belongs to the peptidase U32 family. UbiV subfamily.</text>
</comment>
<evidence type="ECO:0000256" key="1">
    <source>
        <dbReference type="HAMAP-Rule" id="MF_02233"/>
    </source>
</evidence>
<dbReference type="GO" id="GO:0051539">
    <property type="term" value="F:4 iron, 4 sulfur cluster binding"/>
    <property type="evidence" value="ECO:0007669"/>
    <property type="project" value="UniProtKB-UniRule"/>
</dbReference>
<dbReference type="EMBL" id="JPWH01000020">
    <property type="protein sequence ID" value="RCK44448.1"/>
    <property type="molecule type" value="Genomic_DNA"/>
</dbReference>
<accession>A0A367WST1</accession>
<protein>
    <recommendedName>
        <fullName evidence="1">Ubiquinone biosynthesis protein UbiV</fullName>
    </recommendedName>
</protein>
<organism evidence="2 3">
    <name type="scientific">Thalassospira profundimaris</name>
    <dbReference type="NCBI Taxonomy" id="502049"/>
    <lineage>
        <taxon>Bacteria</taxon>
        <taxon>Pseudomonadati</taxon>
        <taxon>Pseudomonadota</taxon>
        <taxon>Alphaproteobacteria</taxon>
        <taxon>Rhodospirillales</taxon>
        <taxon>Thalassospiraceae</taxon>
        <taxon>Thalassospira</taxon>
    </lineage>
</organism>
<comment type="subunit">
    <text evidence="1">Forms a heterodimer with UbiU.</text>
</comment>
<evidence type="ECO:0000313" key="2">
    <source>
        <dbReference type="EMBL" id="RCK44448.1"/>
    </source>
</evidence>
<dbReference type="InterPro" id="IPR001539">
    <property type="entry name" value="Peptidase_U32"/>
</dbReference>
<keyword evidence="1" id="KW-0411">Iron-sulfur</keyword>
<keyword evidence="2" id="KW-0645">Protease</keyword>
<dbReference type="InterPro" id="IPR051454">
    <property type="entry name" value="RNA/ubiquinone_mod_enzymes"/>
</dbReference>
<feature type="binding site" evidence="1">
    <location>
        <position position="194"/>
    </location>
    <ligand>
        <name>[4Fe-4S] cluster</name>
        <dbReference type="ChEBI" id="CHEBI:49883"/>
    </ligand>
</feature>
<feature type="binding site" evidence="1">
    <location>
        <position position="181"/>
    </location>
    <ligand>
        <name>[4Fe-4S] cluster</name>
        <dbReference type="ChEBI" id="CHEBI:49883"/>
    </ligand>
</feature>
<dbReference type="PANTHER" id="PTHR30217">
    <property type="entry name" value="PEPTIDASE U32 FAMILY"/>
    <property type="match status" value="1"/>
</dbReference>
<dbReference type="InterPro" id="IPR043693">
    <property type="entry name" value="UbiV"/>
</dbReference>